<dbReference type="VEuPathDB" id="ToxoDB:EMH_0061860"/>
<dbReference type="AlphaFoldDB" id="U6JZG5"/>
<dbReference type="GeneID" id="25380791"/>
<sequence>MPTAIKVRPAARLRVNSLIHRCSSNPPITPAAVTSAWPMQLPAATQTAAAIAAGAGAAAAIAAAVAAAAARAAVLYIPCGDNVNRNLKKEYKCVRGLWAYREKLPKRSVQQQGRRW</sequence>
<proteinExistence type="predicted"/>
<reference evidence="1" key="1">
    <citation type="submission" date="2013-10" db="EMBL/GenBank/DDBJ databases">
        <title>Genomic analysis of the causative agents of coccidiosis in chickens.</title>
        <authorList>
            <person name="Reid A.J."/>
            <person name="Blake D."/>
            <person name="Billington K."/>
            <person name="Browne H."/>
            <person name="Dunn M."/>
            <person name="Hung S."/>
            <person name="Kawahara F."/>
            <person name="Miranda-Saavedra D."/>
            <person name="Mourier T."/>
            <person name="Nagra H."/>
            <person name="Otto T.D."/>
            <person name="Rawlings N."/>
            <person name="Sanchez A."/>
            <person name="Sanders M."/>
            <person name="Subramaniam C."/>
            <person name="Tay Y."/>
            <person name="Dear P."/>
            <person name="Doerig C."/>
            <person name="Gruber A."/>
            <person name="Parkinson J."/>
            <person name="Shirley M."/>
            <person name="Wan K.L."/>
            <person name="Berriman M."/>
            <person name="Tomley F."/>
            <person name="Pain A."/>
        </authorList>
    </citation>
    <scope>NUCLEOTIDE SEQUENCE [LARGE SCALE GENOMIC DNA]</scope>
    <source>
        <strain evidence="1">Houghton</strain>
    </source>
</reference>
<dbReference type="EMBL" id="HG682834">
    <property type="protein sequence ID" value="CDJ30860.1"/>
    <property type="molecule type" value="Genomic_DNA"/>
</dbReference>
<keyword evidence="2" id="KW-1185">Reference proteome</keyword>
<evidence type="ECO:0000313" key="2">
    <source>
        <dbReference type="Proteomes" id="UP000030744"/>
    </source>
</evidence>
<accession>U6JZG5</accession>
<protein>
    <submittedName>
        <fullName evidence="1">Uncharacterized protein</fullName>
    </submittedName>
</protein>
<dbReference type="Proteomes" id="UP000030744">
    <property type="component" value="Unassembled WGS sequence"/>
</dbReference>
<reference evidence="1" key="2">
    <citation type="submission" date="2013-10" db="EMBL/GenBank/DDBJ databases">
        <authorList>
            <person name="Aslett M."/>
        </authorList>
    </citation>
    <scope>NUCLEOTIDE SEQUENCE [LARGE SCALE GENOMIC DNA]</scope>
    <source>
        <strain evidence="1">Houghton</strain>
    </source>
</reference>
<gene>
    <name evidence="1" type="ORF">EMH_0061860</name>
</gene>
<dbReference type="RefSeq" id="XP_013353425.1">
    <property type="nucleotide sequence ID" value="XM_013497971.1"/>
</dbReference>
<organism evidence="1 2">
    <name type="scientific">Eimeria mitis</name>
    <dbReference type="NCBI Taxonomy" id="44415"/>
    <lineage>
        <taxon>Eukaryota</taxon>
        <taxon>Sar</taxon>
        <taxon>Alveolata</taxon>
        <taxon>Apicomplexa</taxon>
        <taxon>Conoidasida</taxon>
        <taxon>Coccidia</taxon>
        <taxon>Eucoccidiorida</taxon>
        <taxon>Eimeriorina</taxon>
        <taxon>Eimeriidae</taxon>
        <taxon>Eimeria</taxon>
    </lineage>
</organism>
<evidence type="ECO:0000313" key="1">
    <source>
        <dbReference type="EMBL" id="CDJ30860.1"/>
    </source>
</evidence>
<name>U6JZG5_9EIME</name>